<keyword evidence="8" id="KW-0732">Signal</keyword>
<comment type="caution">
    <text evidence="19">The sequence shown here is derived from an EMBL/GenBank/DDBJ whole genome shotgun (WGS) entry which is preliminary data.</text>
</comment>
<keyword evidence="5" id="KW-0964">Secreted</keyword>
<keyword evidence="11 14" id="KW-1015">Disulfide bond</keyword>
<keyword evidence="6" id="KW-0325">Glycoprotein</keyword>
<keyword evidence="9 16" id="KW-1133">Transmembrane helix</keyword>
<keyword evidence="14" id="KW-0479">Metal-binding</keyword>
<evidence type="ECO:0000256" key="2">
    <source>
        <dbReference type="ARBA" id="ARBA00004589"/>
    </source>
</evidence>
<feature type="disulfide bond" evidence="14">
    <location>
        <begin position="322"/>
        <end position="353"/>
    </location>
</feature>
<feature type="transmembrane region" description="Helical" evidence="16">
    <location>
        <begin position="584"/>
        <end position="607"/>
    </location>
</feature>
<name>A0A2U3DTS8_PURLI</name>
<dbReference type="InterPro" id="IPR052337">
    <property type="entry name" value="SAT4-like"/>
</dbReference>
<gene>
    <name evidence="19" type="ORF">PCL_06862</name>
    <name evidence="18" type="ORF">Purlil1_11333</name>
</gene>
<evidence type="ECO:0000256" key="4">
    <source>
        <dbReference type="ARBA" id="ARBA00010031"/>
    </source>
</evidence>
<reference evidence="18" key="3">
    <citation type="submission" date="2023-11" db="EMBL/GenBank/DDBJ databases">
        <authorList>
            <person name="Beijen E."/>
            <person name="Ohm R.A."/>
        </authorList>
    </citation>
    <scope>NUCLEOTIDE SEQUENCE</scope>
    <source>
        <strain evidence="18">CBS 150709</strain>
    </source>
</reference>
<feature type="transmembrane region" description="Helical" evidence="16">
    <location>
        <begin position="499"/>
        <end position="521"/>
    </location>
</feature>
<evidence type="ECO:0000256" key="1">
    <source>
        <dbReference type="ARBA" id="ARBA00004141"/>
    </source>
</evidence>
<dbReference type="PANTHER" id="PTHR33048:SF143">
    <property type="entry name" value="EXTRACELLULAR MEMBRANE PROTEIN CFEM DOMAIN-CONTAINING PROTEIN-RELATED"/>
    <property type="match status" value="1"/>
</dbReference>
<feature type="compositionally biased region" description="Basic and acidic residues" evidence="15">
    <location>
        <begin position="675"/>
        <end position="702"/>
    </location>
</feature>
<evidence type="ECO:0000256" key="9">
    <source>
        <dbReference type="ARBA" id="ARBA00022989"/>
    </source>
</evidence>
<keyword evidence="14" id="KW-0408">Iron</keyword>
<evidence type="ECO:0000256" key="12">
    <source>
        <dbReference type="ARBA" id="ARBA00023288"/>
    </source>
</evidence>
<evidence type="ECO:0000313" key="18">
    <source>
        <dbReference type="EMBL" id="KAK4082110.1"/>
    </source>
</evidence>
<feature type="disulfide bond" evidence="14">
    <location>
        <begin position="341"/>
        <end position="374"/>
    </location>
</feature>
<evidence type="ECO:0000313" key="20">
    <source>
        <dbReference type="Proteomes" id="UP000245956"/>
    </source>
</evidence>
<dbReference type="GO" id="GO:0046872">
    <property type="term" value="F:metal ion binding"/>
    <property type="evidence" value="ECO:0007669"/>
    <property type="project" value="UniProtKB-UniRule"/>
</dbReference>
<comment type="similarity">
    <text evidence="4">Belongs to the RBT5 family.</text>
</comment>
<dbReference type="EMBL" id="LCWV01000031">
    <property type="protein sequence ID" value="PWI65657.1"/>
    <property type="molecule type" value="Genomic_DNA"/>
</dbReference>
<dbReference type="AlphaFoldDB" id="A0A2U3DTS8"/>
<evidence type="ECO:0000256" key="3">
    <source>
        <dbReference type="ARBA" id="ARBA00004613"/>
    </source>
</evidence>
<evidence type="ECO:0000256" key="6">
    <source>
        <dbReference type="ARBA" id="ARBA00022622"/>
    </source>
</evidence>
<feature type="transmembrane region" description="Helical" evidence="16">
    <location>
        <begin position="541"/>
        <end position="563"/>
    </location>
</feature>
<feature type="region of interest" description="Disordered" evidence="15">
    <location>
        <begin position="653"/>
        <end position="702"/>
    </location>
</feature>
<keyword evidence="10 16" id="KW-0472">Membrane</keyword>
<evidence type="ECO:0000256" key="5">
    <source>
        <dbReference type="ARBA" id="ARBA00022525"/>
    </source>
</evidence>
<feature type="compositionally biased region" description="Polar residues" evidence="15">
    <location>
        <begin position="662"/>
        <end position="673"/>
    </location>
</feature>
<keyword evidence="6" id="KW-0336">GPI-anchor</keyword>
<evidence type="ECO:0000256" key="11">
    <source>
        <dbReference type="ARBA" id="ARBA00023157"/>
    </source>
</evidence>
<feature type="binding site" description="axial binding residue" evidence="14">
    <location>
        <position position="336"/>
    </location>
    <ligand>
        <name>heme</name>
        <dbReference type="ChEBI" id="CHEBI:30413"/>
    </ligand>
    <ligandPart>
        <name>Fe</name>
        <dbReference type="ChEBI" id="CHEBI:18248"/>
    </ligandPart>
</feature>
<evidence type="ECO:0000259" key="17">
    <source>
        <dbReference type="PROSITE" id="PS52012"/>
    </source>
</evidence>
<dbReference type="PANTHER" id="PTHR33048">
    <property type="entry name" value="PTH11-LIKE INTEGRAL MEMBRANE PROTEIN (AFU_ORTHOLOGUE AFUA_5G11245)"/>
    <property type="match status" value="1"/>
</dbReference>
<accession>A0A2U3DTS8</accession>
<evidence type="ECO:0000256" key="13">
    <source>
        <dbReference type="ARBA" id="ARBA00038359"/>
    </source>
</evidence>
<reference evidence="18 21" key="4">
    <citation type="journal article" date="2024" name="Microbiol. Resour. Announc.">
        <title>Genome annotations for the ascomycete fungi Trichoderma harzianum, Trichoderma aggressivum, and Purpureocillium lilacinum.</title>
        <authorList>
            <person name="Beijen E.P.W."/>
            <person name="Ohm R.A."/>
        </authorList>
    </citation>
    <scope>NUCLEOTIDE SEQUENCE [LARGE SCALE GENOMIC DNA]</scope>
    <source>
        <strain evidence="18 21">CBS 150709</strain>
    </source>
</reference>
<feature type="disulfide bond" evidence="14">
    <location>
        <begin position="332"/>
        <end position="339"/>
    </location>
</feature>
<feature type="domain" description="CFEM" evidence="17">
    <location>
        <begin position="290"/>
        <end position="397"/>
    </location>
</feature>
<keyword evidence="12" id="KW-0449">Lipoprotein</keyword>
<evidence type="ECO:0000256" key="14">
    <source>
        <dbReference type="PROSITE-ProRule" id="PRU01356"/>
    </source>
</evidence>
<protein>
    <recommendedName>
        <fullName evidence="17">CFEM domain-containing protein</fullName>
    </recommendedName>
</protein>
<evidence type="ECO:0000256" key="8">
    <source>
        <dbReference type="ARBA" id="ARBA00022729"/>
    </source>
</evidence>
<evidence type="ECO:0000256" key="10">
    <source>
        <dbReference type="ARBA" id="ARBA00023136"/>
    </source>
</evidence>
<dbReference type="InterPro" id="IPR008427">
    <property type="entry name" value="Extracellular_membr_CFEM_dom"/>
</dbReference>
<comment type="similarity">
    <text evidence="13">Belongs to the SAT4 family.</text>
</comment>
<organism evidence="19 20">
    <name type="scientific">Purpureocillium lilacinum</name>
    <name type="common">Paecilomyces lilacinus</name>
    <dbReference type="NCBI Taxonomy" id="33203"/>
    <lineage>
        <taxon>Eukaryota</taxon>
        <taxon>Fungi</taxon>
        <taxon>Dikarya</taxon>
        <taxon>Ascomycota</taxon>
        <taxon>Pezizomycotina</taxon>
        <taxon>Sordariomycetes</taxon>
        <taxon>Hypocreomycetidae</taxon>
        <taxon>Hypocreales</taxon>
        <taxon>Ophiocordycipitaceae</taxon>
        <taxon>Purpureocillium</taxon>
    </lineage>
</organism>
<dbReference type="Proteomes" id="UP000245956">
    <property type="component" value="Unassembled WGS sequence"/>
</dbReference>
<evidence type="ECO:0000313" key="21">
    <source>
        <dbReference type="Proteomes" id="UP001287286"/>
    </source>
</evidence>
<dbReference type="EMBL" id="JAWRVI010000066">
    <property type="protein sequence ID" value="KAK4082110.1"/>
    <property type="molecule type" value="Genomic_DNA"/>
</dbReference>
<evidence type="ECO:0000256" key="7">
    <source>
        <dbReference type="ARBA" id="ARBA00022692"/>
    </source>
</evidence>
<dbReference type="InterPro" id="IPR049326">
    <property type="entry name" value="Rhodopsin_dom_fungi"/>
</dbReference>
<feature type="transmembrane region" description="Helical" evidence="16">
    <location>
        <begin position="385"/>
        <end position="406"/>
    </location>
</feature>
<dbReference type="SMART" id="SM00747">
    <property type="entry name" value="CFEM"/>
    <property type="match status" value="1"/>
</dbReference>
<keyword evidence="14" id="KW-0349">Heme</keyword>
<dbReference type="Pfam" id="PF20684">
    <property type="entry name" value="Fung_rhodopsin"/>
    <property type="match status" value="1"/>
</dbReference>
<feature type="disulfide bond" evidence="14">
    <location>
        <begin position="318"/>
        <end position="358"/>
    </location>
</feature>
<evidence type="ECO:0000256" key="16">
    <source>
        <dbReference type="SAM" id="Phobius"/>
    </source>
</evidence>
<comment type="subcellular location">
    <subcellularLocation>
        <location evidence="2">Membrane</location>
        <topology evidence="2">Lipid-anchor</topology>
        <topology evidence="2">GPI-anchor</topology>
    </subcellularLocation>
    <subcellularLocation>
        <location evidence="1">Membrane</location>
        <topology evidence="1">Multi-pass membrane protein</topology>
    </subcellularLocation>
    <subcellularLocation>
        <location evidence="3">Secreted</location>
    </subcellularLocation>
</comment>
<feature type="transmembrane region" description="Helical" evidence="16">
    <location>
        <begin position="619"/>
        <end position="643"/>
    </location>
</feature>
<feature type="transmembrane region" description="Helical" evidence="16">
    <location>
        <begin position="466"/>
        <end position="490"/>
    </location>
</feature>
<feature type="transmembrane region" description="Helical" evidence="16">
    <location>
        <begin position="279"/>
        <end position="298"/>
    </location>
</feature>
<keyword evidence="21" id="KW-1185">Reference proteome</keyword>
<proteinExistence type="inferred from homology"/>
<evidence type="ECO:0000256" key="15">
    <source>
        <dbReference type="SAM" id="MobiDB-lite"/>
    </source>
</evidence>
<reference evidence="19" key="1">
    <citation type="submission" date="2015-05" db="EMBL/GenBank/DDBJ databases">
        <authorList>
            <person name="Wang D.B."/>
            <person name="Wang M."/>
        </authorList>
    </citation>
    <scope>NUCLEOTIDE SEQUENCE</scope>
    <source>
        <strain evidence="19">36-1</strain>
    </source>
</reference>
<dbReference type="GO" id="GO:0005576">
    <property type="term" value="C:extracellular region"/>
    <property type="evidence" value="ECO:0007669"/>
    <property type="project" value="UniProtKB-SubCell"/>
</dbReference>
<reference evidence="19 20" key="2">
    <citation type="journal article" date="2016" name="Front. Microbiol.">
        <title>Genome and transcriptome sequences reveal the specific parasitism of the nematophagous Purpureocillium lilacinum 36-1.</title>
        <authorList>
            <person name="Xie J."/>
            <person name="Li S."/>
            <person name="Mo C."/>
            <person name="Xiao X."/>
            <person name="Peng D."/>
            <person name="Wang G."/>
            <person name="Xiao Y."/>
        </authorList>
    </citation>
    <scope>NUCLEOTIDE SEQUENCE [LARGE SCALE GENOMIC DNA]</scope>
    <source>
        <strain evidence="19 20">36-1</strain>
    </source>
</reference>
<keyword evidence="7 16" id="KW-0812">Transmembrane</keyword>
<dbReference type="PROSITE" id="PS52012">
    <property type="entry name" value="CFEM"/>
    <property type="match status" value="1"/>
</dbReference>
<sequence>MFPTDWSDITCIKSHDHGRLIPGYFWQNLSLNNLSEELKWDLRLGARRGGEKRRASVCRPKPSYPPLPVPCSSSSAMWRSRVDDFDSTHRCPKGGKGDLNAAETTGQHLERELPQTLTRLGGADRPSVLSTHGDRPAMPDPALDDLEAPMMWKGWPWSLLSRCYLKGVHWSLSNSSIRPSMLGRGCDGFELGYDTCRPPTPPPGLGQCKNGDEPPRRILPSLDSVLLLSVRQSHLRFLYRKRDREPGRLLQTPDAVRRTLPNRLIAFRRPLSLVATMRFWPSVVLLAAVLPVLCFGQAEGTDKPLPTPSEVLLEIPKCAQSCLTSTVSKSSCSLDDMKCICDSKAIEDEASKCILSSCPLPQALAAKNITSSACKYPVRDKAGQYSAMSISLGTITVLLVLIRVAFKQFFSTAQSLGPDDKVILGTLALRISCTIINVQGLAAHGLGKDVWTMDPSELTTFVKFLYVMEILYLAELSLIKLSLSLFYLFIFPGAIIRRLLWGTAIFNILFGVAFVVTAVFQCSPISYYWTQYVEHSGGNCVNINVFGWANAAISVAADIWLIALPLSQVRALNLHWKKKLGVTVMFLTGAFVTIVSILRLRSLIFFANSSNPTWDQWSIAYWSTIEVNVGMICTCLPSLRLILLRLFPQLGSGSRSGRSYGVQSQAQTNASKRLSNKEQHHLSDLESSKGHPWQRIDTESIS</sequence>
<dbReference type="Proteomes" id="UP001287286">
    <property type="component" value="Unassembled WGS sequence"/>
</dbReference>
<feature type="region of interest" description="Disordered" evidence="15">
    <location>
        <begin position="115"/>
        <end position="139"/>
    </location>
</feature>
<dbReference type="Pfam" id="PF05730">
    <property type="entry name" value="CFEM"/>
    <property type="match status" value="1"/>
</dbReference>
<dbReference type="GO" id="GO:0098552">
    <property type="term" value="C:side of membrane"/>
    <property type="evidence" value="ECO:0007669"/>
    <property type="project" value="UniProtKB-KW"/>
</dbReference>
<evidence type="ECO:0000313" key="19">
    <source>
        <dbReference type="EMBL" id="PWI65657.1"/>
    </source>
</evidence>